<proteinExistence type="predicted"/>
<reference evidence="1" key="1">
    <citation type="submission" date="2022-04" db="EMBL/GenBank/DDBJ databases">
        <title>Whole genome sequence of Sphaerotilus sp. FB-5.</title>
        <authorList>
            <person name="Takeda M."/>
            <person name="Narihara S."/>
            <person name="Akimoto M."/>
            <person name="Akimoto R."/>
            <person name="Nishiyashiki S."/>
            <person name="Murakami T."/>
        </authorList>
    </citation>
    <scope>NUCLEOTIDE SEQUENCE</scope>
    <source>
        <strain evidence="1">FB-5</strain>
    </source>
</reference>
<protein>
    <submittedName>
        <fullName evidence="1">Uncharacterized protein</fullName>
    </submittedName>
</protein>
<dbReference type="Proteomes" id="UP001057498">
    <property type="component" value="Chromosome"/>
</dbReference>
<keyword evidence="2" id="KW-1185">Reference proteome</keyword>
<evidence type="ECO:0000313" key="2">
    <source>
        <dbReference type="Proteomes" id="UP001057498"/>
    </source>
</evidence>
<dbReference type="RefSeq" id="WP_251972664.1">
    <property type="nucleotide sequence ID" value="NZ_AP025730.1"/>
</dbReference>
<evidence type="ECO:0000313" key="1">
    <source>
        <dbReference type="EMBL" id="BDI04551.1"/>
    </source>
</evidence>
<name>A0ABN6PHS7_9BURK</name>
<sequence length="432" mass="48219">MGNPVKSMIKSAYYSPKINPIAVKAYSAISPPPYHRPNMEFDHDVWLGISSFFSTEGRQIGEANTAPERYKVVVDTEFRTCKFEGTRHGLLTNITASRHVLAELQNAIQLATLLRNNYIQRRGLTDERFNLLQSYVFSKMGAALTAFHARRKERRIESGSLPPLETAFFTLGVGPFMVVRALMEMGSLIPLDPEPKGAEELYALADSSRSLISGDGTRGCAGSKKLIIQFADVAWNGSFKGELKSPEALRVYNSVDDWDGFYAYVYASSRLELLIKLHQALCSQALMLLQDHPQLCSRQEREWVEDALSHFTVPLARGAEGRTVMNNMIRVLVALMDEHDEPRVRQQLLARGLLNPDGSGLEAGQVPEQEVRRSAARILRGSAETLFPFCKTELAGVHAALDRFQDSTISVEDLYRRCNGDHVQQLLASLEG</sequence>
<organism evidence="1 2">
    <name type="scientific">Sphaerotilus microaerophilus</name>
    <dbReference type="NCBI Taxonomy" id="2914710"/>
    <lineage>
        <taxon>Bacteria</taxon>
        <taxon>Pseudomonadati</taxon>
        <taxon>Pseudomonadota</taxon>
        <taxon>Betaproteobacteria</taxon>
        <taxon>Burkholderiales</taxon>
        <taxon>Sphaerotilaceae</taxon>
        <taxon>Sphaerotilus</taxon>
    </lineage>
</organism>
<gene>
    <name evidence="1" type="ORF">CATMQ487_15210</name>
</gene>
<dbReference type="EMBL" id="AP025730">
    <property type="protein sequence ID" value="BDI04551.1"/>
    <property type="molecule type" value="Genomic_DNA"/>
</dbReference>
<accession>A0ABN6PHS7</accession>